<evidence type="ECO:0000256" key="4">
    <source>
        <dbReference type="ARBA" id="ARBA00022475"/>
    </source>
</evidence>
<dbReference type="RefSeq" id="WP_070123486.1">
    <property type="nucleotide sequence ID" value="NZ_MDHN01000004.1"/>
</dbReference>
<keyword evidence="7 8" id="KW-0472">Membrane</keyword>
<dbReference type="PANTHER" id="PTHR30269:SF37">
    <property type="entry name" value="MEMBRANE TRANSPORTER PROTEIN"/>
    <property type="match status" value="1"/>
</dbReference>
<evidence type="ECO:0000313" key="10">
    <source>
        <dbReference type="Proteomes" id="UP000175691"/>
    </source>
</evidence>
<feature type="transmembrane region" description="Helical" evidence="8">
    <location>
        <begin position="84"/>
        <end position="102"/>
    </location>
</feature>
<dbReference type="InterPro" id="IPR052017">
    <property type="entry name" value="TSUP"/>
</dbReference>
<evidence type="ECO:0000256" key="8">
    <source>
        <dbReference type="RuleBase" id="RU363041"/>
    </source>
</evidence>
<comment type="similarity">
    <text evidence="2 8">Belongs to the 4-toluene sulfonate uptake permease (TSUP) (TC 2.A.102) family.</text>
</comment>
<dbReference type="GO" id="GO:0005886">
    <property type="term" value="C:plasma membrane"/>
    <property type="evidence" value="ECO:0007669"/>
    <property type="project" value="UniProtKB-SubCell"/>
</dbReference>
<evidence type="ECO:0000256" key="5">
    <source>
        <dbReference type="ARBA" id="ARBA00022692"/>
    </source>
</evidence>
<feature type="transmembrane region" description="Helical" evidence="8">
    <location>
        <begin position="108"/>
        <end position="126"/>
    </location>
</feature>
<evidence type="ECO:0000256" key="2">
    <source>
        <dbReference type="ARBA" id="ARBA00009142"/>
    </source>
</evidence>
<dbReference type="STRING" id="1656094.BFC18_02485"/>
<evidence type="ECO:0000256" key="1">
    <source>
        <dbReference type="ARBA" id="ARBA00004651"/>
    </source>
</evidence>
<dbReference type="Pfam" id="PF01925">
    <property type="entry name" value="TauE"/>
    <property type="match status" value="1"/>
</dbReference>
<reference evidence="9 10" key="1">
    <citation type="submission" date="2016-08" db="EMBL/GenBank/DDBJ databases">
        <authorList>
            <person name="Seilhamer J.J."/>
        </authorList>
    </citation>
    <scope>NUCLEOTIDE SEQUENCE [LARGE SCALE GENOMIC DNA]</scope>
    <source>
        <strain evidence="9 10">KCTC 42603</strain>
    </source>
</reference>
<feature type="transmembrane region" description="Helical" evidence="8">
    <location>
        <begin position="41"/>
        <end position="63"/>
    </location>
</feature>
<dbReference type="Proteomes" id="UP000175691">
    <property type="component" value="Unassembled WGS sequence"/>
</dbReference>
<feature type="transmembrane region" description="Helical" evidence="8">
    <location>
        <begin position="12"/>
        <end position="35"/>
    </location>
</feature>
<dbReference type="PANTHER" id="PTHR30269">
    <property type="entry name" value="TRANSMEMBRANE PROTEIN YFCA"/>
    <property type="match status" value="1"/>
</dbReference>
<keyword evidence="10" id="KW-1185">Reference proteome</keyword>
<keyword evidence="3" id="KW-0813">Transport</keyword>
<proteinExistence type="inferred from homology"/>
<evidence type="ECO:0000313" key="9">
    <source>
        <dbReference type="EMBL" id="OFC72570.1"/>
    </source>
</evidence>
<accession>A0A1E7ZGG6</accession>
<dbReference type="InterPro" id="IPR002781">
    <property type="entry name" value="TM_pro_TauE-like"/>
</dbReference>
<name>A0A1E7ZGG6_9ALTE</name>
<dbReference type="OrthoDB" id="6197550at2"/>
<evidence type="ECO:0000256" key="3">
    <source>
        <dbReference type="ARBA" id="ARBA00022448"/>
    </source>
</evidence>
<feature type="transmembrane region" description="Helical" evidence="8">
    <location>
        <begin position="233"/>
        <end position="251"/>
    </location>
</feature>
<evidence type="ECO:0000256" key="7">
    <source>
        <dbReference type="ARBA" id="ARBA00023136"/>
    </source>
</evidence>
<dbReference type="AlphaFoldDB" id="A0A1E7ZGG6"/>
<feature type="transmembrane region" description="Helical" evidence="8">
    <location>
        <begin position="188"/>
        <end position="213"/>
    </location>
</feature>
<comment type="subcellular location">
    <subcellularLocation>
        <location evidence="1 8">Cell membrane</location>
        <topology evidence="1 8">Multi-pass membrane protein</topology>
    </subcellularLocation>
</comment>
<dbReference type="EMBL" id="MDHN01000004">
    <property type="protein sequence ID" value="OFC72570.1"/>
    <property type="molecule type" value="Genomic_DNA"/>
</dbReference>
<keyword evidence="4 8" id="KW-1003">Cell membrane</keyword>
<keyword evidence="5 8" id="KW-0812">Transmembrane</keyword>
<gene>
    <name evidence="9" type="ORF">BFC18_02485</name>
</gene>
<sequence length="254" mass="27341">MAFFELFTGAGELSSLVAAGLIALTFITTIITATIGIGGGVLLLATMATVMPLAALIPVHGLVQLGTNGSRAFMTRQHTDWNMVKWFVAGALIGAVMASFIVVQLPLVAIQFAIAGFILFLVWGPKQKNRELGDKGRFVAGIFTTVATMFVGATGPLVAGFVHRSTSDKMKLVSTFATCMTFQHLLKAFVFSLAGFAFFQWLPLVLAMSASGYAGTWLGLKFLKKVPAEKFRLIFRVVVTLLAMRLIWQGIEGL</sequence>
<evidence type="ECO:0000256" key="6">
    <source>
        <dbReference type="ARBA" id="ARBA00022989"/>
    </source>
</evidence>
<organism evidence="9 10">
    <name type="scientific">Alteromonas confluentis</name>
    <dbReference type="NCBI Taxonomy" id="1656094"/>
    <lineage>
        <taxon>Bacteria</taxon>
        <taxon>Pseudomonadati</taxon>
        <taxon>Pseudomonadota</taxon>
        <taxon>Gammaproteobacteria</taxon>
        <taxon>Alteromonadales</taxon>
        <taxon>Alteromonadaceae</taxon>
        <taxon>Alteromonas/Salinimonas group</taxon>
        <taxon>Alteromonas</taxon>
    </lineage>
</organism>
<keyword evidence="6 8" id="KW-1133">Transmembrane helix</keyword>
<feature type="transmembrane region" description="Helical" evidence="8">
    <location>
        <begin position="138"/>
        <end position="162"/>
    </location>
</feature>
<comment type="caution">
    <text evidence="9">The sequence shown here is derived from an EMBL/GenBank/DDBJ whole genome shotgun (WGS) entry which is preliminary data.</text>
</comment>
<protein>
    <recommendedName>
        <fullName evidence="8">Probable membrane transporter protein</fullName>
    </recommendedName>
</protein>